<organism evidence="3 4">
    <name type="scientific">Tahibacter soli</name>
    <dbReference type="NCBI Taxonomy" id="2983605"/>
    <lineage>
        <taxon>Bacteria</taxon>
        <taxon>Pseudomonadati</taxon>
        <taxon>Pseudomonadota</taxon>
        <taxon>Gammaproteobacteria</taxon>
        <taxon>Lysobacterales</taxon>
        <taxon>Rhodanobacteraceae</taxon>
        <taxon>Tahibacter</taxon>
    </lineage>
</organism>
<sequence length="450" mass="48340">MDTALTREQVLALAPDDASAKAAGGLTGAAKWVSFGADDDAIWGECKGSGAKPYQAQAERATLATRCSCPSRKFPCKHGLALLLMYVQSAATFAGAARPAWVDEWLSSRKDRAAKKEKAVETAAAKVAADPAAAAASAAKREEGRWKRIEAGTAELSRWIADQFRRGLASFGDEQRRDARAMAARMVDAQAPGLSVLLLDAIEALNGGLDRQREAIEQFGLLQLAHEGVMRRAALSPARLADVRTALGWVYDKDDVAALGEPVSDRWRVLGQCQFERDDRLHERRVWLRGLDTGRDALLLDYAYGGRGWEGAWTSGATYATTLRYFPGSAPLRALAATAQAVAVDTVNDADVDRAVDAASHAFAANPWLPCVPLVLAGSTPARHDDAWRLHTGAGDVRLAIGDASAWSLLAFGGGQPLSVMGEWDGRRLRPLAAWAAQSPRQRWTAEDAL</sequence>
<feature type="domain" description="SWIM-type" evidence="2">
    <location>
        <begin position="54"/>
        <end position="87"/>
    </location>
</feature>
<dbReference type="GO" id="GO:0008270">
    <property type="term" value="F:zinc ion binding"/>
    <property type="evidence" value="ECO:0007669"/>
    <property type="project" value="UniProtKB-KW"/>
</dbReference>
<proteinExistence type="predicted"/>
<keyword evidence="4" id="KW-1185">Reference proteome</keyword>
<dbReference type="RefSeq" id="WP_263541660.1">
    <property type="nucleotide sequence ID" value="NZ_JAOVZO020000018.1"/>
</dbReference>
<name>A0A9X3YKF1_9GAMM</name>
<keyword evidence="1" id="KW-0479">Metal-binding</keyword>
<keyword evidence="1" id="KW-0862">Zinc</keyword>
<keyword evidence="1" id="KW-0863">Zinc-finger</keyword>
<dbReference type="Pfam" id="PF04434">
    <property type="entry name" value="SWIM"/>
    <property type="match status" value="1"/>
</dbReference>
<reference evidence="3" key="1">
    <citation type="submission" date="2023-02" db="EMBL/GenBank/DDBJ databases">
        <title>Tahibacter soli sp. nov. isolated from soil.</title>
        <authorList>
            <person name="Baek J.H."/>
            <person name="Lee J.K."/>
            <person name="Choi D.G."/>
            <person name="Jeon C.O."/>
        </authorList>
    </citation>
    <scope>NUCLEOTIDE SEQUENCE</scope>
    <source>
        <strain evidence="3">BL</strain>
    </source>
</reference>
<protein>
    <submittedName>
        <fullName evidence="3">SWIM zinc finger domain-containing protein</fullName>
    </submittedName>
</protein>
<accession>A0A9X3YKF1</accession>
<comment type="caution">
    <text evidence="3">The sequence shown here is derived from an EMBL/GenBank/DDBJ whole genome shotgun (WGS) entry which is preliminary data.</text>
</comment>
<evidence type="ECO:0000259" key="2">
    <source>
        <dbReference type="PROSITE" id="PS50966"/>
    </source>
</evidence>
<dbReference type="PROSITE" id="PS50966">
    <property type="entry name" value="ZF_SWIM"/>
    <property type="match status" value="1"/>
</dbReference>
<evidence type="ECO:0000313" key="3">
    <source>
        <dbReference type="EMBL" id="MDC8014016.1"/>
    </source>
</evidence>
<dbReference type="InterPro" id="IPR007527">
    <property type="entry name" value="Znf_SWIM"/>
</dbReference>
<dbReference type="EMBL" id="JAOVZO020000018">
    <property type="protein sequence ID" value="MDC8014016.1"/>
    <property type="molecule type" value="Genomic_DNA"/>
</dbReference>
<dbReference type="AlphaFoldDB" id="A0A9X3YKF1"/>
<evidence type="ECO:0000256" key="1">
    <source>
        <dbReference type="PROSITE-ProRule" id="PRU00325"/>
    </source>
</evidence>
<evidence type="ECO:0000313" key="4">
    <source>
        <dbReference type="Proteomes" id="UP001139971"/>
    </source>
</evidence>
<dbReference type="Proteomes" id="UP001139971">
    <property type="component" value="Unassembled WGS sequence"/>
</dbReference>
<gene>
    <name evidence="3" type="ORF">OD750_015845</name>
</gene>